<dbReference type="EMBL" id="CP136051">
    <property type="protein sequence ID" value="WOK04541.1"/>
    <property type="molecule type" value="Genomic_DNA"/>
</dbReference>
<evidence type="ECO:0000313" key="2">
    <source>
        <dbReference type="Proteomes" id="UP001302349"/>
    </source>
</evidence>
<name>A0ABZ0IJ25_9BACT</name>
<dbReference type="InterPro" id="IPR018697">
    <property type="entry name" value="DUF2199"/>
</dbReference>
<protein>
    <submittedName>
        <fullName evidence="1">DUF2199 domain-containing protein</fullName>
    </submittedName>
</protein>
<evidence type="ECO:0000313" key="1">
    <source>
        <dbReference type="EMBL" id="WOK04541.1"/>
    </source>
</evidence>
<dbReference type="Proteomes" id="UP001302349">
    <property type="component" value="Chromosome"/>
</dbReference>
<sequence length="175" mass="20545">MLDISTFEFKCSCCDEIHVGIPSLGSKAPNYYFSIPEEEIEERVFLTSDTCVIDDEHFFIRGCLELPLIGRDDFFSFGAWVSLSEENFEKFESLFDNQQRNHTKPMYGWFSSWVWPFYEGSENIRSRIHLRNSGIRPLIELERTEHPLSRAQTEGISTEQVIEMYEHYVHGKKKA</sequence>
<reference evidence="1 2" key="1">
    <citation type="journal article" date="2023" name="Microbiol. Resour. Announc.">
        <title>Complete Genome Sequence of Imperialibacter roseus strain P4T.</title>
        <authorList>
            <person name="Tizabi D.R."/>
            <person name="Bachvaroff T."/>
            <person name="Hill R.T."/>
        </authorList>
    </citation>
    <scope>NUCLEOTIDE SEQUENCE [LARGE SCALE GENOMIC DNA]</scope>
    <source>
        <strain evidence="1 2">P4T</strain>
    </source>
</reference>
<proteinExistence type="predicted"/>
<accession>A0ABZ0IJ25</accession>
<dbReference type="RefSeq" id="WP_317487348.1">
    <property type="nucleotide sequence ID" value="NZ_CP136051.1"/>
</dbReference>
<dbReference type="Pfam" id="PF09965">
    <property type="entry name" value="DUF2199"/>
    <property type="match status" value="1"/>
</dbReference>
<organism evidence="1 2">
    <name type="scientific">Imperialibacter roseus</name>
    <dbReference type="NCBI Taxonomy" id="1324217"/>
    <lineage>
        <taxon>Bacteria</taxon>
        <taxon>Pseudomonadati</taxon>
        <taxon>Bacteroidota</taxon>
        <taxon>Cytophagia</taxon>
        <taxon>Cytophagales</taxon>
        <taxon>Flammeovirgaceae</taxon>
        <taxon>Imperialibacter</taxon>
    </lineage>
</organism>
<keyword evidence="2" id="KW-1185">Reference proteome</keyword>
<gene>
    <name evidence="1" type="ORF">RT717_15780</name>
</gene>